<dbReference type="GO" id="GO:0008270">
    <property type="term" value="F:zinc ion binding"/>
    <property type="evidence" value="ECO:0007669"/>
    <property type="project" value="UniProtKB-KW"/>
</dbReference>
<keyword evidence="4" id="KW-0862">Zinc</keyword>
<feature type="domain" description="GATA-type" evidence="8">
    <location>
        <begin position="1"/>
        <end position="44"/>
    </location>
</feature>
<accession>A0AAD5XAV9</accession>
<dbReference type="Gene3D" id="3.30.50.10">
    <property type="entry name" value="Erythroid Transcription Factor GATA-1, subunit A"/>
    <property type="match status" value="1"/>
</dbReference>
<evidence type="ECO:0000256" key="3">
    <source>
        <dbReference type="ARBA" id="ARBA00022771"/>
    </source>
</evidence>
<dbReference type="PROSITE" id="PS50114">
    <property type="entry name" value="GATA_ZN_FINGER_2"/>
    <property type="match status" value="1"/>
</dbReference>
<evidence type="ECO:0000259" key="8">
    <source>
        <dbReference type="PROSITE" id="PS50114"/>
    </source>
</evidence>
<dbReference type="SMART" id="SM00401">
    <property type="entry name" value="ZnF_GATA"/>
    <property type="match status" value="1"/>
</dbReference>
<dbReference type="PANTHER" id="PTHR10071">
    <property type="entry name" value="TRANSCRIPTION FACTOR GATA FAMILY MEMBER"/>
    <property type="match status" value="1"/>
</dbReference>
<dbReference type="PANTHER" id="PTHR10071:SF281">
    <property type="entry name" value="BOX A-BINDING FACTOR-RELATED"/>
    <property type="match status" value="1"/>
</dbReference>
<dbReference type="GO" id="GO:0045944">
    <property type="term" value="P:positive regulation of transcription by RNA polymerase II"/>
    <property type="evidence" value="ECO:0007669"/>
    <property type="project" value="TreeGrafter"/>
</dbReference>
<evidence type="ECO:0000256" key="6">
    <source>
        <dbReference type="PROSITE-ProRule" id="PRU00094"/>
    </source>
</evidence>
<proteinExistence type="predicted"/>
<evidence type="ECO:0000256" key="5">
    <source>
        <dbReference type="ARBA" id="ARBA00023242"/>
    </source>
</evidence>
<gene>
    <name evidence="9" type="ORF">HK100_002729</name>
</gene>
<evidence type="ECO:0000313" key="10">
    <source>
        <dbReference type="Proteomes" id="UP001211907"/>
    </source>
</evidence>
<dbReference type="GO" id="GO:0005634">
    <property type="term" value="C:nucleus"/>
    <property type="evidence" value="ECO:0007669"/>
    <property type="project" value="UniProtKB-SubCell"/>
</dbReference>
<dbReference type="SUPFAM" id="SSF57716">
    <property type="entry name" value="Glucocorticoid receptor-like (DNA-binding domain)"/>
    <property type="match status" value="1"/>
</dbReference>
<feature type="region of interest" description="Disordered" evidence="7">
    <location>
        <begin position="80"/>
        <end position="109"/>
    </location>
</feature>
<keyword evidence="10" id="KW-1185">Reference proteome</keyword>
<name>A0AAD5XAV9_9FUNG</name>
<reference evidence="9" key="1">
    <citation type="submission" date="2020-05" db="EMBL/GenBank/DDBJ databases">
        <title>Phylogenomic resolution of chytrid fungi.</title>
        <authorList>
            <person name="Stajich J.E."/>
            <person name="Amses K."/>
            <person name="Simmons R."/>
            <person name="Seto K."/>
            <person name="Myers J."/>
            <person name="Bonds A."/>
            <person name="Quandt C.A."/>
            <person name="Barry K."/>
            <person name="Liu P."/>
            <person name="Grigoriev I."/>
            <person name="Longcore J.E."/>
            <person name="James T.Y."/>
        </authorList>
    </citation>
    <scope>NUCLEOTIDE SEQUENCE</scope>
    <source>
        <strain evidence="9">JEL0513</strain>
    </source>
</reference>
<keyword evidence="2" id="KW-0479">Metal-binding</keyword>
<dbReference type="GO" id="GO:0000122">
    <property type="term" value="P:negative regulation of transcription by RNA polymerase II"/>
    <property type="evidence" value="ECO:0007669"/>
    <property type="project" value="TreeGrafter"/>
</dbReference>
<feature type="compositionally biased region" description="Polar residues" evidence="7">
    <location>
        <begin position="84"/>
        <end position="97"/>
    </location>
</feature>
<evidence type="ECO:0000256" key="2">
    <source>
        <dbReference type="ARBA" id="ARBA00022723"/>
    </source>
</evidence>
<evidence type="ECO:0000313" key="9">
    <source>
        <dbReference type="EMBL" id="KAJ3111318.1"/>
    </source>
</evidence>
<dbReference type="EMBL" id="JADGJH010001643">
    <property type="protein sequence ID" value="KAJ3111318.1"/>
    <property type="molecule type" value="Genomic_DNA"/>
</dbReference>
<keyword evidence="3 6" id="KW-0863">Zinc-finger</keyword>
<keyword evidence="5" id="KW-0539">Nucleus</keyword>
<dbReference type="AlphaFoldDB" id="A0AAD5XAV9"/>
<dbReference type="GO" id="GO:0000978">
    <property type="term" value="F:RNA polymerase II cis-regulatory region sequence-specific DNA binding"/>
    <property type="evidence" value="ECO:0007669"/>
    <property type="project" value="TreeGrafter"/>
</dbReference>
<dbReference type="Pfam" id="PF00320">
    <property type="entry name" value="GATA"/>
    <property type="match status" value="1"/>
</dbReference>
<dbReference type="CDD" id="cd00202">
    <property type="entry name" value="ZnF_GATA"/>
    <property type="match status" value="1"/>
</dbReference>
<evidence type="ECO:0000256" key="4">
    <source>
        <dbReference type="ARBA" id="ARBA00022833"/>
    </source>
</evidence>
<protein>
    <recommendedName>
        <fullName evidence="8">GATA-type domain-containing protein</fullName>
    </recommendedName>
</protein>
<sequence>MICANCQATKTPLWRRDTQSRPICNACGLYYRLHKVVRPVSYKTTSGGSGSSSSGSNDNGSGVILAVYDAKKSVLLAQRRNSDESNAGTNASGKHGSNNGGDRDMAGDDQESTVPRIMMEEQINYPITAAETQPLPLMTSPRDSIGSGDGGLDDRVVAVIDDAAVATMKHSDCSMDSLMVLVDAAAQKA</sequence>
<evidence type="ECO:0000256" key="1">
    <source>
        <dbReference type="ARBA" id="ARBA00004123"/>
    </source>
</evidence>
<dbReference type="GO" id="GO:0000981">
    <property type="term" value="F:DNA-binding transcription factor activity, RNA polymerase II-specific"/>
    <property type="evidence" value="ECO:0007669"/>
    <property type="project" value="TreeGrafter"/>
</dbReference>
<evidence type="ECO:0000256" key="7">
    <source>
        <dbReference type="SAM" id="MobiDB-lite"/>
    </source>
</evidence>
<dbReference type="Proteomes" id="UP001211907">
    <property type="component" value="Unassembled WGS sequence"/>
</dbReference>
<dbReference type="InterPro" id="IPR013088">
    <property type="entry name" value="Znf_NHR/GATA"/>
</dbReference>
<organism evidence="9 10">
    <name type="scientific">Physocladia obscura</name>
    <dbReference type="NCBI Taxonomy" id="109957"/>
    <lineage>
        <taxon>Eukaryota</taxon>
        <taxon>Fungi</taxon>
        <taxon>Fungi incertae sedis</taxon>
        <taxon>Chytridiomycota</taxon>
        <taxon>Chytridiomycota incertae sedis</taxon>
        <taxon>Chytridiomycetes</taxon>
        <taxon>Chytridiales</taxon>
        <taxon>Chytriomycetaceae</taxon>
        <taxon>Physocladia</taxon>
    </lineage>
</organism>
<comment type="subcellular location">
    <subcellularLocation>
        <location evidence="1">Nucleus</location>
    </subcellularLocation>
</comment>
<dbReference type="InterPro" id="IPR000679">
    <property type="entry name" value="Znf_GATA"/>
</dbReference>
<dbReference type="InterPro" id="IPR039355">
    <property type="entry name" value="Transcription_factor_GATA"/>
</dbReference>
<comment type="caution">
    <text evidence="9">The sequence shown here is derived from an EMBL/GenBank/DDBJ whole genome shotgun (WGS) entry which is preliminary data.</text>
</comment>